<proteinExistence type="predicted"/>
<evidence type="ECO:0000313" key="1">
    <source>
        <dbReference type="EMBL" id="KAK0434989.1"/>
    </source>
</evidence>
<dbReference type="AlphaFoldDB" id="A0AA39MIJ1"/>
<comment type="caution">
    <text evidence="1">The sequence shown here is derived from an EMBL/GenBank/DDBJ whole genome shotgun (WGS) entry which is preliminary data.</text>
</comment>
<reference evidence="1" key="1">
    <citation type="submission" date="2023-06" db="EMBL/GenBank/DDBJ databases">
        <authorList>
            <consortium name="Lawrence Berkeley National Laboratory"/>
            <person name="Ahrendt S."/>
            <person name="Sahu N."/>
            <person name="Indic B."/>
            <person name="Wong-Bajracharya J."/>
            <person name="Merenyi Z."/>
            <person name="Ke H.-M."/>
            <person name="Monk M."/>
            <person name="Kocsube S."/>
            <person name="Drula E."/>
            <person name="Lipzen A."/>
            <person name="Balint B."/>
            <person name="Henrissat B."/>
            <person name="Andreopoulos B."/>
            <person name="Martin F.M."/>
            <person name="Harder C.B."/>
            <person name="Rigling D."/>
            <person name="Ford K.L."/>
            <person name="Foster G.D."/>
            <person name="Pangilinan J."/>
            <person name="Papanicolaou A."/>
            <person name="Barry K."/>
            <person name="LaButti K."/>
            <person name="Viragh M."/>
            <person name="Koriabine M."/>
            <person name="Yan M."/>
            <person name="Riley R."/>
            <person name="Champramary S."/>
            <person name="Plett K.L."/>
            <person name="Tsai I.J."/>
            <person name="Slot J."/>
            <person name="Sipos G."/>
            <person name="Plett J."/>
            <person name="Nagy L.G."/>
            <person name="Grigoriev I.V."/>
        </authorList>
    </citation>
    <scope>NUCLEOTIDE SEQUENCE</scope>
    <source>
        <strain evidence="1">CCBAS 213</strain>
    </source>
</reference>
<sequence length="737" mass="84669">MNTLIRLSRKRNRGHGRTIVPQQRVHASVAFIDSSYRPSASFAGDEATKWEHLIGEGRVEDLSWVDQWQDILDIDVYDGHVQDTIHELMHMIQKPTYTTYYLDYLEPGPVVRLLRRLSFMALSDRGARRISGVIYHLVDMLSAYSDNIKAESAHCLFQLTKHQYLSWILKDCAKKGLEKMLYGNAHEARVASLQCLSQMVLVINNTEHDKVERWDIFCAAQEILMAQPNSWVPVLYELLHSIVLDKRVIAVSCLAYLVQDDRIRRVWIENINGIQQGGKNTSSSLPDFVTRIIHLLTESRTEFHAAVVLGSVVDDIHDTPFEKRWMVSRLKCMIARGHGKTKGAAVLCLSKFSERDAESRKYILDEDYIATLVLQLFSKRDHCCSCDVESVSGAFLTIAERASDLERRKAIHRFSEVLCVDKWLPEGEGCDLLYKLLSSSTLSSEAQKISIERLVTIDRDCRQDPEGTALRRMQIVFNALCENDRRRSLIRKKSVLQTIFWALKCRNEHTRDNAITFLSSVCTRSLGPQHNWTSESDPDLVSAPDLDEVRKLMCSRLSDLLDCVAKLGKKNIKQSKSVLASVRKALEVFCRYEEFQDQLLDPAVLLVISKGIDLKTANMCEGHSVLAQISGIECWQELMKYDWARVAMFEKGVVNHLLDIHRALREEPESCQWLRLWPDYDRLVLETFEKLVKYPDVWEMDEVKSSSDLFNKLIAFIITTPYKTWTRQDMPPVNPLP</sequence>
<dbReference type="Gene3D" id="1.25.10.10">
    <property type="entry name" value="Leucine-rich Repeat Variant"/>
    <property type="match status" value="1"/>
</dbReference>
<dbReference type="Proteomes" id="UP001175211">
    <property type="component" value="Unassembled WGS sequence"/>
</dbReference>
<name>A0AA39MIJ1_ARMTA</name>
<dbReference type="InterPro" id="IPR016024">
    <property type="entry name" value="ARM-type_fold"/>
</dbReference>
<gene>
    <name evidence="1" type="ORF">EV420DRAFT_1595088</name>
</gene>
<dbReference type="InterPro" id="IPR011989">
    <property type="entry name" value="ARM-like"/>
</dbReference>
<organism evidence="1 2">
    <name type="scientific">Armillaria tabescens</name>
    <name type="common">Ringless honey mushroom</name>
    <name type="synonym">Agaricus tabescens</name>
    <dbReference type="NCBI Taxonomy" id="1929756"/>
    <lineage>
        <taxon>Eukaryota</taxon>
        <taxon>Fungi</taxon>
        <taxon>Dikarya</taxon>
        <taxon>Basidiomycota</taxon>
        <taxon>Agaricomycotina</taxon>
        <taxon>Agaricomycetes</taxon>
        <taxon>Agaricomycetidae</taxon>
        <taxon>Agaricales</taxon>
        <taxon>Marasmiineae</taxon>
        <taxon>Physalacriaceae</taxon>
        <taxon>Desarmillaria</taxon>
    </lineage>
</organism>
<accession>A0AA39MIJ1</accession>
<dbReference type="SUPFAM" id="SSF48371">
    <property type="entry name" value="ARM repeat"/>
    <property type="match status" value="2"/>
</dbReference>
<dbReference type="RefSeq" id="XP_060321846.1">
    <property type="nucleotide sequence ID" value="XM_060474965.1"/>
</dbReference>
<dbReference type="GeneID" id="85358513"/>
<evidence type="ECO:0000313" key="2">
    <source>
        <dbReference type="Proteomes" id="UP001175211"/>
    </source>
</evidence>
<protein>
    <submittedName>
        <fullName evidence="1">Uncharacterized protein</fullName>
    </submittedName>
</protein>
<keyword evidence="2" id="KW-1185">Reference proteome</keyword>
<dbReference type="EMBL" id="JAUEPS010000168">
    <property type="protein sequence ID" value="KAK0434989.1"/>
    <property type="molecule type" value="Genomic_DNA"/>
</dbReference>